<evidence type="ECO:0000256" key="1">
    <source>
        <dbReference type="ARBA" id="ARBA00003670"/>
    </source>
</evidence>
<reference evidence="4 5" key="2">
    <citation type="submission" date="2023-12" db="EMBL/GenBank/DDBJ databases">
        <title>Description of an unclassified Opitutus bacterium of Verrucomicrobiota.</title>
        <authorList>
            <person name="Zhang D.-F."/>
        </authorList>
    </citation>
    <scope>NUCLEOTIDE SEQUENCE [LARGE SCALE GENOMIC DNA]</scope>
    <source>
        <strain evidence="4 5">WL0086</strain>
    </source>
</reference>
<gene>
    <name evidence="4" type="ORF">K1X11_018845</name>
</gene>
<feature type="active site" evidence="3">
    <location>
        <position position="133"/>
    </location>
</feature>
<dbReference type="GO" id="GO:0008964">
    <property type="term" value="F:phosphoenolpyruvate carboxylase activity"/>
    <property type="evidence" value="ECO:0007669"/>
    <property type="project" value="UniProtKB-EC"/>
</dbReference>
<reference evidence="4 5" key="1">
    <citation type="submission" date="2021-08" db="EMBL/GenBank/DDBJ databases">
        <authorList>
            <person name="Zhang D."/>
            <person name="Zhang A."/>
            <person name="Wang L."/>
        </authorList>
    </citation>
    <scope>NUCLEOTIDE SEQUENCE [LARGE SCALE GENOMIC DNA]</scope>
    <source>
        <strain evidence="4 5">WL0086</strain>
    </source>
</reference>
<dbReference type="SUPFAM" id="SSF51621">
    <property type="entry name" value="Phosphoenolpyruvate/pyruvate domain"/>
    <property type="match status" value="1"/>
</dbReference>
<keyword evidence="5" id="KW-1185">Reference proteome</keyword>
<dbReference type="EMBL" id="CP139781">
    <property type="protein sequence ID" value="WRQ86875.1"/>
    <property type="molecule type" value="Genomic_DNA"/>
</dbReference>
<accession>A0ABZ1C5E4</accession>
<evidence type="ECO:0000313" key="5">
    <source>
        <dbReference type="Proteomes" id="UP000738431"/>
    </source>
</evidence>
<keyword evidence="4" id="KW-0456">Lyase</keyword>
<dbReference type="PANTHER" id="PTHR30523:SF32">
    <property type="entry name" value="PHOSPHOENOLPYRUVATE CARBOXYLASE"/>
    <property type="match status" value="1"/>
</dbReference>
<protein>
    <recommendedName>
        <fullName evidence="2">Phosphoenolpyruvate carboxylase</fullName>
    </recommendedName>
</protein>
<evidence type="ECO:0000256" key="2">
    <source>
        <dbReference type="ARBA" id="ARBA00022419"/>
    </source>
</evidence>
<dbReference type="InterPro" id="IPR021135">
    <property type="entry name" value="PEP_COase"/>
</dbReference>
<dbReference type="Gene3D" id="1.20.1440.90">
    <property type="entry name" value="Phosphoenolpyruvate/pyruvate domain"/>
    <property type="match status" value="1"/>
</dbReference>
<dbReference type="PANTHER" id="PTHR30523">
    <property type="entry name" value="PHOSPHOENOLPYRUVATE CARBOXYLASE"/>
    <property type="match status" value="1"/>
</dbReference>
<sequence>MSARTNHPLREEGFRALREELHLLTNGFAAVLRRMGETELADVLPWVGAKAEQAGDFKRSLGQAYSIAFQLLNIVEERTAARVRRRREIKSGPQAEKGLWADNLAHLCDLGLNEDQILEVLRDVTVEPVLTAHPTEAKRATVRELHKEIYRLINAHENTDYTPRELARLRHHIETRLESLWRTGEIQVTRPTIEAELDNALHYLRDIFPEAVKRSHVHLREAWSTHGFDADRLAEAGSFVRFGTWIGGDRDGHPFVTADVTRSSLSQLRHNALRVHRRGLETLATDLPLSSLFQAPPAPLASMIKRIERELKAAPTAEVEAIRDRDREEPWRRATYLMREKVLQAMADPDAPGAYQKPAELDADLQVLAEALTEIGAAALARDYIEPLRCQLQVFGFHLATLDVRQNSAFHEKALGQLLEAAGVVKAAEFAAWDRPQKRALLDRELASPRPFLADGAKVGSEAEAVLSCYRVLAAHVARHGRDGLGALIVSMTRCTEDLLTVYMLAREVGLAQWEDGQLRCPLPVVPLFETMGDLEAGPGIVSDFLGHPVTRHSLGLDVAGETAPARPIFQMMVGYSDSNKDCGIFASQWALHRAQHELAQVTQAMGANPVFFHGRGGTVGRGAGPTHWFMEALPAGSLHGCLRMTEQGETIAQKYAHQSSAVYNVELLMASATATTAAHRFGADRDESLWPLLDQVAGRSRDAYRELLHAPDFIAFYREATPIDALENARIGSRPSRRTGQASLDDLRAIPWVFSWTQSRFYLPGWFGAGSALERLQAEDPKGFKQLCKAARAMPFLRYVLTNIESSVASANVEIMESYAALVSDAAVRERFMNVIRGEYDRTRNMMKEIFRGTFEERRPRLAFTLQIREEALVQLHRQQVNLLKEWRALKGLEAEALLPDLLLSINAIASGLRTTG</sequence>
<organism evidence="4 5">
    <name type="scientific">Actomonas aquatica</name>
    <dbReference type="NCBI Taxonomy" id="2866162"/>
    <lineage>
        <taxon>Bacteria</taxon>
        <taxon>Pseudomonadati</taxon>
        <taxon>Verrucomicrobiota</taxon>
        <taxon>Opitutia</taxon>
        <taxon>Opitutales</taxon>
        <taxon>Opitutaceae</taxon>
        <taxon>Actomonas</taxon>
    </lineage>
</organism>
<name>A0ABZ1C5E4_9BACT</name>
<proteinExistence type="predicted"/>
<dbReference type="InterPro" id="IPR018129">
    <property type="entry name" value="PEP_COase_Lys_AS"/>
</dbReference>
<dbReference type="PRINTS" id="PR00150">
    <property type="entry name" value="PEPCARBXLASE"/>
</dbReference>
<dbReference type="RefSeq" id="WP_221030710.1">
    <property type="nucleotide sequence ID" value="NZ_CP139781.1"/>
</dbReference>
<dbReference type="InterPro" id="IPR015813">
    <property type="entry name" value="Pyrv/PenolPyrv_kinase-like_dom"/>
</dbReference>
<dbReference type="PROSITE" id="PS00781">
    <property type="entry name" value="PEPCASE_1"/>
    <property type="match status" value="1"/>
</dbReference>
<comment type="function">
    <text evidence="1">Forms oxaloacetate, a four-carbon dicarboxylic acid source for the tricarboxylic acid cycle.</text>
</comment>
<evidence type="ECO:0000313" key="4">
    <source>
        <dbReference type="EMBL" id="WRQ86875.1"/>
    </source>
</evidence>
<evidence type="ECO:0000256" key="3">
    <source>
        <dbReference type="PROSITE-ProRule" id="PRU10111"/>
    </source>
</evidence>
<dbReference type="Proteomes" id="UP000738431">
    <property type="component" value="Chromosome"/>
</dbReference>
<dbReference type="Pfam" id="PF00311">
    <property type="entry name" value="PEPcase"/>
    <property type="match status" value="1"/>
</dbReference>